<dbReference type="EC" id="3.6.1.9" evidence="3"/>
<dbReference type="InterPro" id="IPR000878">
    <property type="entry name" value="4pyrrol_Mease"/>
</dbReference>
<dbReference type="InterPro" id="IPR011551">
    <property type="entry name" value="NTP_PyrPHydrolase_MazG"/>
</dbReference>
<protein>
    <submittedName>
        <fullName evidence="3">Nucleoside triphosphate pyrophosphohydrolase</fullName>
        <ecNumber evidence="3">3.6.1.9</ecNumber>
    </submittedName>
</protein>
<comment type="caution">
    <text evidence="3">The sequence shown here is derived from an EMBL/GenBank/DDBJ whole genome shotgun (WGS) entry which is preliminary data.</text>
</comment>
<dbReference type="CDD" id="cd11528">
    <property type="entry name" value="NTP-PPase_MazG_Nterm"/>
    <property type="match status" value="1"/>
</dbReference>
<dbReference type="Gene3D" id="3.40.1010.10">
    <property type="entry name" value="Cobalt-precorrin-4 Transmethylase, Domain 1"/>
    <property type="match status" value="1"/>
</dbReference>
<dbReference type="CDD" id="cd11723">
    <property type="entry name" value="YabN_N_like"/>
    <property type="match status" value="1"/>
</dbReference>
<dbReference type="SUPFAM" id="SSF101386">
    <property type="entry name" value="all-alpha NTP pyrophosphatases"/>
    <property type="match status" value="2"/>
</dbReference>
<dbReference type="InterPro" id="IPR048015">
    <property type="entry name" value="NTP-PPase_MazG-like_N"/>
</dbReference>
<keyword evidence="3" id="KW-0378">Hydrolase</keyword>
<feature type="domain" description="NTP pyrophosphohydrolase MazG-like" evidence="2">
    <location>
        <begin position="272"/>
        <end position="345"/>
    </location>
</feature>
<dbReference type="InterPro" id="IPR035996">
    <property type="entry name" value="4pyrrol_Methylase_sf"/>
</dbReference>
<dbReference type="CDD" id="cd11529">
    <property type="entry name" value="NTP-PPase_MazG_Cterm"/>
    <property type="match status" value="1"/>
</dbReference>
<dbReference type="PANTHER" id="PTHR30522">
    <property type="entry name" value="NUCLEOSIDE TRIPHOSPHATE PYROPHOSPHOHYDROLASE"/>
    <property type="match status" value="1"/>
</dbReference>
<keyword evidence="4" id="KW-1185">Reference proteome</keyword>
<dbReference type="GO" id="GO:0046076">
    <property type="term" value="P:dTTP catabolic process"/>
    <property type="evidence" value="ECO:0007669"/>
    <property type="project" value="TreeGrafter"/>
</dbReference>
<sequence>MKYQSGKREVDGVLRNTGRITVAGLGPGGPDGLTLGAWDAVRTAPLLLLRTDKHPVTAWMREQGVAYETYDALYEAHGQFGDVYEAIVDDLLRRAAAGADLVYAVPGHPSVAESTVALLRERCPAAGVSLRIVGGESFLDRAFVALGFDPADGFQLADGTAFRPERLNPYNHILITQVYDGFVASDVKLGLMERYPDDYEVTVGHALGVAGEERIEHVPLYELDRVGGYGNLSLVYVPPTERDDVHYRTFERLHEIIAKLRSPKGCPWDREQTHKSLRKYFIEETYEALETIDNDDMDALRDELGDVLLQIMLHAQIEEEAGTFDIYDVVAGLAAKMVRRHPHVFGDVRVGGVDDVLATWQDVKAKEREAAGDAAPASVLDGIPSGLPSLMRAVAVQKKAAKVGFDWSEPASIADKIEEELREFQEALAGAGDDRAERLLEEMGDLLFAVVNLARYLKIDPEEALSATNRKFTKRFQYIEERLRLSGKSFDQTDINEMESYWQDAKRS</sequence>
<dbReference type="FunFam" id="1.10.287.1080:FF:000003">
    <property type="entry name" value="Nucleoside triphosphate pyrophosphohydrolase"/>
    <property type="match status" value="1"/>
</dbReference>
<dbReference type="GO" id="GO:0046052">
    <property type="term" value="P:UTP catabolic process"/>
    <property type="evidence" value="ECO:0007669"/>
    <property type="project" value="TreeGrafter"/>
</dbReference>
<gene>
    <name evidence="3" type="primary">mazG</name>
    <name evidence="3" type="ORF">FE782_29735</name>
</gene>
<dbReference type="Pfam" id="PF00590">
    <property type="entry name" value="TP_methylase"/>
    <property type="match status" value="1"/>
</dbReference>
<evidence type="ECO:0000313" key="4">
    <source>
        <dbReference type="Proteomes" id="UP000309676"/>
    </source>
</evidence>
<evidence type="ECO:0000259" key="1">
    <source>
        <dbReference type="Pfam" id="PF00590"/>
    </source>
</evidence>
<dbReference type="InterPro" id="IPR004518">
    <property type="entry name" value="MazG-like_dom"/>
</dbReference>
<dbReference type="Gene3D" id="1.10.287.1080">
    <property type="entry name" value="MazG-like"/>
    <property type="match status" value="2"/>
</dbReference>
<dbReference type="PANTHER" id="PTHR30522:SF0">
    <property type="entry name" value="NUCLEOSIDE TRIPHOSPHATE PYROPHOSPHOHYDROLASE"/>
    <property type="match status" value="1"/>
</dbReference>
<dbReference type="InterPro" id="IPR035013">
    <property type="entry name" value="YabN_N"/>
</dbReference>
<dbReference type="InterPro" id="IPR014777">
    <property type="entry name" value="4pyrrole_Mease_sub1"/>
</dbReference>
<dbReference type="AlphaFoldDB" id="A0A5R9FXB5"/>
<dbReference type="OrthoDB" id="9808939at2"/>
<reference evidence="3 4" key="1">
    <citation type="submission" date="2019-05" db="EMBL/GenBank/DDBJ databases">
        <authorList>
            <person name="Narsing Rao M.P."/>
            <person name="Li W.J."/>
        </authorList>
    </citation>
    <scope>NUCLEOTIDE SEQUENCE [LARGE SCALE GENOMIC DNA]</scope>
    <source>
        <strain evidence="3 4">SYSU_K30003</strain>
    </source>
</reference>
<dbReference type="NCBIfam" id="NF007113">
    <property type="entry name" value="PRK09562.1"/>
    <property type="match status" value="1"/>
</dbReference>
<dbReference type="SUPFAM" id="SSF53790">
    <property type="entry name" value="Tetrapyrrole methylase"/>
    <property type="match status" value="1"/>
</dbReference>
<dbReference type="InterPro" id="IPR048011">
    <property type="entry name" value="NTP-PPase_MazG-like_C"/>
</dbReference>
<name>A0A5R9FXB5_9BACL</name>
<dbReference type="EMBL" id="VCIW01000032">
    <property type="protein sequence ID" value="TLS48637.1"/>
    <property type="molecule type" value="Genomic_DNA"/>
</dbReference>
<dbReference type="Pfam" id="PF03819">
    <property type="entry name" value="MazG"/>
    <property type="match status" value="2"/>
</dbReference>
<dbReference type="GO" id="GO:0046081">
    <property type="term" value="P:dUTP catabolic process"/>
    <property type="evidence" value="ECO:0007669"/>
    <property type="project" value="TreeGrafter"/>
</dbReference>
<accession>A0A5R9FXB5</accession>
<dbReference type="GO" id="GO:0006203">
    <property type="term" value="P:dGTP catabolic process"/>
    <property type="evidence" value="ECO:0007669"/>
    <property type="project" value="TreeGrafter"/>
</dbReference>
<feature type="domain" description="NTP pyrophosphohydrolase MazG-like" evidence="2">
    <location>
        <begin position="410"/>
        <end position="475"/>
    </location>
</feature>
<dbReference type="GO" id="GO:0008168">
    <property type="term" value="F:methyltransferase activity"/>
    <property type="evidence" value="ECO:0007669"/>
    <property type="project" value="InterPro"/>
</dbReference>
<dbReference type="Proteomes" id="UP000309676">
    <property type="component" value="Unassembled WGS sequence"/>
</dbReference>
<feature type="domain" description="Tetrapyrrole methylase" evidence="1">
    <location>
        <begin position="19"/>
        <end position="223"/>
    </location>
</feature>
<dbReference type="GO" id="GO:0046061">
    <property type="term" value="P:dATP catabolic process"/>
    <property type="evidence" value="ECO:0007669"/>
    <property type="project" value="TreeGrafter"/>
</dbReference>
<dbReference type="FunFam" id="1.10.287.1080:FF:000001">
    <property type="entry name" value="Nucleoside triphosphate pyrophosphohydrolase"/>
    <property type="match status" value="1"/>
</dbReference>
<dbReference type="InterPro" id="IPR024180">
    <property type="entry name" value="Tetrapyrrole_Mease/MazG_pred"/>
</dbReference>
<evidence type="ECO:0000259" key="2">
    <source>
        <dbReference type="Pfam" id="PF03819"/>
    </source>
</evidence>
<dbReference type="NCBIfam" id="TIGR00444">
    <property type="entry name" value="mazG"/>
    <property type="match status" value="1"/>
</dbReference>
<dbReference type="GO" id="GO:0006950">
    <property type="term" value="P:response to stress"/>
    <property type="evidence" value="ECO:0007669"/>
    <property type="project" value="UniProtKB-ARBA"/>
</dbReference>
<dbReference type="PIRSF" id="PIRSF002845">
    <property type="entry name" value="Ttrprl_mtas_MazG"/>
    <property type="match status" value="1"/>
</dbReference>
<organism evidence="3 4">
    <name type="scientific">Paenibacillus antri</name>
    <dbReference type="NCBI Taxonomy" id="2582848"/>
    <lineage>
        <taxon>Bacteria</taxon>
        <taxon>Bacillati</taxon>
        <taxon>Bacillota</taxon>
        <taxon>Bacilli</taxon>
        <taxon>Bacillales</taxon>
        <taxon>Paenibacillaceae</taxon>
        <taxon>Paenibacillus</taxon>
    </lineage>
</organism>
<dbReference type="GO" id="GO:0047429">
    <property type="term" value="F:nucleoside triphosphate diphosphatase activity"/>
    <property type="evidence" value="ECO:0007669"/>
    <property type="project" value="UniProtKB-EC"/>
</dbReference>
<evidence type="ECO:0000313" key="3">
    <source>
        <dbReference type="EMBL" id="TLS48637.1"/>
    </source>
</evidence>
<proteinExistence type="predicted"/>
<dbReference type="GO" id="GO:0046047">
    <property type="term" value="P:TTP catabolic process"/>
    <property type="evidence" value="ECO:0007669"/>
    <property type="project" value="TreeGrafter"/>
</dbReference>